<dbReference type="EMBL" id="JYDW01000069">
    <property type="protein sequence ID" value="KRZ57739.1"/>
    <property type="molecule type" value="Genomic_DNA"/>
</dbReference>
<sequence>LKNRTVCLSNRKMHAYGTNRALTSLQELKWLAVVPTVPWPWRNRHRWNSRSFPEASPLHSGNGRSR</sequence>
<keyword evidence="3" id="KW-1185">Reference proteome</keyword>
<comment type="caution">
    <text evidence="2">The sequence shown here is derived from an EMBL/GenBank/DDBJ whole genome shotgun (WGS) entry which is preliminary data.</text>
</comment>
<accession>A0A0V1LDX8</accession>
<gene>
    <name evidence="2" type="ORF">T02_5182</name>
</gene>
<reference evidence="2 3" key="1">
    <citation type="submission" date="2015-05" db="EMBL/GenBank/DDBJ databases">
        <title>Evolution of Trichinella species and genotypes.</title>
        <authorList>
            <person name="Korhonen P.K."/>
            <person name="Edoardo P."/>
            <person name="Giuseppe L.R."/>
            <person name="Gasser R.B."/>
        </authorList>
    </citation>
    <scope>NUCLEOTIDE SEQUENCE [LARGE SCALE GENOMIC DNA]</scope>
    <source>
        <strain evidence="2">ISS10</strain>
    </source>
</reference>
<evidence type="ECO:0000313" key="2">
    <source>
        <dbReference type="EMBL" id="KRZ57739.1"/>
    </source>
</evidence>
<name>A0A0V1LDX8_9BILA</name>
<evidence type="ECO:0000313" key="3">
    <source>
        <dbReference type="Proteomes" id="UP000054721"/>
    </source>
</evidence>
<feature type="region of interest" description="Disordered" evidence="1">
    <location>
        <begin position="47"/>
        <end position="66"/>
    </location>
</feature>
<organism evidence="2 3">
    <name type="scientific">Trichinella nativa</name>
    <dbReference type="NCBI Taxonomy" id="6335"/>
    <lineage>
        <taxon>Eukaryota</taxon>
        <taxon>Metazoa</taxon>
        <taxon>Ecdysozoa</taxon>
        <taxon>Nematoda</taxon>
        <taxon>Enoplea</taxon>
        <taxon>Dorylaimia</taxon>
        <taxon>Trichinellida</taxon>
        <taxon>Trichinellidae</taxon>
        <taxon>Trichinella</taxon>
    </lineage>
</organism>
<dbReference type="Proteomes" id="UP000054721">
    <property type="component" value="Unassembled WGS sequence"/>
</dbReference>
<dbReference type="OrthoDB" id="5933181at2759"/>
<dbReference type="AlphaFoldDB" id="A0A0V1LDX8"/>
<evidence type="ECO:0000256" key="1">
    <source>
        <dbReference type="SAM" id="MobiDB-lite"/>
    </source>
</evidence>
<proteinExistence type="predicted"/>
<feature type="non-terminal residue" evidence="2">
    <location>
        <position position="66"/>
    </location>
</feature>
<protein>
    <submittedName>
        <fullName evidence="2">Uncharacterized protein</fullName>
    </submittedName>
</protein>